<evidence type="ECO:0000313" key="9">
    <source>
        <dbReference type="Proteomes" id="UP001595969"/>
    </source>
</evidence>
<dbReference type="SUPFAM" id="SSF68923">
    <property type="entry name" value="PEP carboxykinase N-terminal domain"/>
    <property type="match status" value="1"/>
</dbReference>
<dbReference type="Pfam" id="PF01293">
    <property type="entry name" value="PEPCK_ATP"/>
    <property type="match status" value="1"/>
</dbReference>
<dbReference type="InterPro" id="IPR008210">
    <property type="entry name" value="PEP_carboxykinase_N"/>
</dbReference>
<dbReference type="InterPro" id="IPR001272">
    <property type="entry name" value="PEP_carboxykinase_ATP"/>
</dbReference>
<comment type="catalytic activity">
    <reaction evidence="7">
        <text>oxaloacetate + ATP = phosphoenolpyruvate + ADP + CO2</text>
        <dbReference type="Rhea" id="RHEA:18617"/>
        <dbReference type="ChEBI" id="CHEBI:16452"/>
        <dbReference type="ChEBI" id="CHEBI:16526"/>
        <dbReference type="ChEBI" id="CHEBI:30616"/>
        <dbReference type="ChEBI" id="CHEBI:58702"/>
        <dbReference type="ChEBI" id="CHEBI:456216"/>
        <dbReference type="EC" id="4.1.1.49"/>
    </reaction>
</comment>
<evidence type="ECO:0000256" key="4">
    <source>
        <dbReference type="ARBA" id="ARBA00022741"/>
    </source>
</evidence>
<keyword evidence="9" id="KW-1185">Reference proteome</keyword>
<keyword evidence="5" id="KW-0067">ATP-binding</keyword>
<accession>A0ABV9N1L5</accession>
<name>A0ABV9N1L5_9ENTE</name>
<dbReference type="Gene3D" id="3.90.228.20">
    <property type="match status" value="2"/>
</dbReference>
<reference evidence="9" key="1">
    <citation type="journal article" date="2019" name="Int. J. Syst. Evol. Microbiol.">
        <title>The Global Catalogue of Microorganisms (GCM) 10K type strain sequencing project: providing services to taxonomists for standard genome sequencing and annotation.</title>
        <authorList>
            <consortium name="The Broad Institute Genomics Platform"/>
            <consortium name="The Broad Institute Genome Sequencing Center for Infectious Disease"/>
            <person name="Wu L."/>
            <person name="Ma J."/>
        </authorList>
    </citation>
    <scope>NUCLEOTIDE SEQUENCE [LARGE SCALE GENOMIC DNA]</scope>
    <source>
        <strain evidence="9">CGMCC 1.19032</strain>
    </source>
</reference>
<keyword evidence="6 8" id="KW-0456">Lyase</keyword>
<evidence type="ECO:0000256" key="1">
    <source>
        <dbReference type="ARBA" id="ARBA00004742"/>
    </source>
</evidence>
<gene>
    <name evidence="8" type="ORF">ACFO5I_12345</name>
</gene>
<comment type="similarity">
    <text evidence="2">Belongs to the phosphoenolpyruvate carboxykinase (ATP) family.</text>
</comment>
<dbReference type="GO" id="GO:0004612">
    <property type="term" value="F:phosphoenolpyruvate carboxykinase (ATP) activity"/>
    <property type="evidence" value="ECO:0007669"/>
    <property type="project" value="UniProtKB-EC"/>
</dbReference>
<dbReference type="SUPFAM" id="SSF53795">
    <property type="entry name" value="PEP carboxykinase-like"/>
    <property type="match status" value="1"/>
</dbReference>
<dbReference type="EC" id="4.1.1.49" evidence="3"/>
<evidence type="ECO:0000313" key="8">
    <source>
        <dbReference type="EMBL" id="MFC4720513.1"/>
    </source>
</evidence>
<evidence type="ECO:0000256" key="7">
    <source>
        <dbReference type="ARBA" id="ARBA00047371"/>
    </source>
</evidence>
<protein>
    <recommendedName>
        <fullName evidence="3">phosphoenolpyruvate carboxykinase (ATP)</fullName>
        <ecNumber evidence="3">4.1.1.49</ecNumber>
    </recommendedName>
</protein>
<keyword evidence="4" id="KW-0547">Nucleotide-binding</keyword>
<dbReference type="Proteomes" id="UP001595969">
    <property type="component" value="Unassembled WGS sequence"/>
</dbReference>
<dbReference type="Gene3D" id="3.40.449.10">
    <property type="entry name" value="Phosphoenolpyruvate Carboxykinase, domain 1"/>
    <property type="match status" value="1"/>
</dbReference>
<evidence type="ECO:0000256" key="2">
    <source>
        <dbReference type="ARBA" id="ARBA00006052"/>
    </source>
</evidence>
<evidence type="ECO:0000256" key="5">
    <source>
        <dbReference type="ARBA" id="ARBA00022840"/>
    </source>
</evidence>
<proteinExistence type="inferred from homology"/>
<evidence type="ECO:0000256" key="6">
    <source>
        <dbReference type="ARBA" id="ARBA00023239"/>
    </source>
</evidence>
<sequence length="551" mass="62074">MSTIKNHARQTIKKSNPLFSSFKSLIETAFYGNQVTPVDTLTQAYTLAAKCPKTIVTDLPVYQAEMLGLPKEAKVLVSNDGEIVGRTSAARRIIGEPGIDEKYYEDLLREALYHSSTRDFYRGDAIVGLSEDFMVEAHLLLPAGFEANFYSYFLNFQIMNDHFRKRYQDSDTYHENDIYLYADPYWQHPDFPNGLAIFDPRQNVGAILGLRYLGELKKGTLTLAWATAHRNGYIACHGGLKQYQLPDKKYTMAAFGLSGSGKSTITLAEHGHSSKVTVLHDDAFIIHDETGATTALEPAYFDKTQDYPMDSQNIQYIVTCQNVGVTLDENNLRVLVTEDIRNNNGRAVKSQFATPNRVNHIEERLDGVYWIMKDSSLPPIIRVDDPILAAVFGVTLATKRSTAENVPGGVDLTSLVIEPFANPFRCYPLIEDYQKFRNLFSQGKTACYILNTGYFNGKKVRPADTLGVIEQVVDESANFVSFGPLTGLSYLPIEAFTPRFNDENYLNQIRHSLQNRLNFIRTTNEKNDGYNALPDETITHLEQLIQCLPDE</sequence>
<organism evidence="8 9">
    <name type="scientific">Enterococcus lemanii</name>
    <dbReference type="NCBI Taxonomy" id="1159752"/>
    <lineage>
        <taxon>Bacteria</taxon>
        <taxon>Bacillati</taxon>
        <taxon>Bacillota</taxon>
        <taxon>Bacilli</taxon>
        <taxon>Lactobacillales</taxon>
        <taxon>Enterococcaceae</taxon>
        <taxon>Enterococcus</taxon>
    </lineage>
</organism>
<comment type="pathway">
    <text evidence="1">Carbohydrate biosynthesis; gluconeogenesis.</text>
</comment>
<dbReference type="EMBL" id="JBHSGS010000064">
    <property type="protein sequence ID" value="MFC4720513.1"/>
    <property type="molecule type" value="Genomic_DNA"/>
</dbReference>
<comment type="caution">
    <text evidence="8">The sequence shown here is derived from an EMBL/GenBank/DDBJ whole genome shotgun (WGS) entry which is preliminary data.</text>
</comment>
<dbReference type="RefSeq" id="WP_204654690.1">
    <property type="nucleotide sequence ID" value="NZ_JAFBFD010000035.1"/>
</dbReference>
<dbReference type="InterPro" id="IPR013035">
    <property type="entry name" value="PEP_carboxykinase_C"/>
</dbReference>
<evidence type="ECO:0000256" key="3">
    <source>
        <dbReference type="ARBA" id="ARBA00012363"/>
    </source>
</evidence>